<proteinExistence type="predicted"/>
<organism evidence="1">
    <name type="scientific">Tetraselmis sp. GSL018</name>
    <dbReference type="NCBI Taxonomy" id="582737"/>
    <lineage>
        <taxon>Eukaryota</taxon>
        <taxon>Viridiplantae</taxon>
        <taxon>Chlorophyta</taxon>
        <taxon>core chlorophytes</taxon>
        <taxon>Chlorodendrophyceae</taxon>
        <taxon>Chlorodendrales</taxon>
        <taxon>Chlorodendraceae</taxon>
        <taxon>Tetraselmis</taxon>
    </lineage>
</organism>
<accession>A0A061RPN4</accession>
<evidence type="ECO:0000313" key="1">
    <source>
        <dbReference type="EMBL" id="JAC73933.1"/>
    </source>
</evidence>
<reference evidence="1" key="1">
    <citation type="submission" date="2014-05" db="EMBL/GenBank/DDBJ databases">
        <title>The transcriptome of the halophilic microalga Tetraselmis sp. GSL018 isolated from the Great Salt Lake, Utah.</title>
        <authorList>
            <person name="Jinkerson R.E."/>
            <person name="D'Adamo S."/>
            <person name="Posewitz M.C."/>
        </authorList>
    </citation>
    <scope>NUCLEOTIDE SEQUENCE</scope>
    <source>
        <strain evidence="1">GSL018</strain>
    </source>
</reference>
<protein>
    <submittedName>
        <fullName evidence="1">Uncharacterized protein</fullName>
    </submittedName>
</protein>
<dbReference type="EMBL" id="GBEZ01011897">
    <property type="protein sequence ID" value="JAC73933.1"/>
    <property type="molecule type" value="Transcribed_RNA"/>
</dbReference>
<name>A0A061RPN4_9CHLO</name>
<gene>
    <name evidence="1" type="ORF">TSPGSL018_27377</name>
</gene>
<dbReference type="AlphaFoldDB" id="A0A061RPN4"/>
<sequence length="107" mass="11587">MHEISSSFEGSWAGVQSTQSSLRASPLGFWKLLPRPSTLGFTNIVCDVFQPRISAAVLVTLSLNLFCLLVPCFASEPSCGACSKFILALLHCEVIATKIVQNVLMLQ</sequence>